<dbReference type="InterPro" id="IPR050678">
    <property type="entry name" value="DNA_Partitioning_ATPase"/>
</dbReference>
<dbReference type="InterPro" id="IPR002586">
    <property type="entry name" value="CobQ/CobB/MinD/ParA_Nub-bd_dom"/>
</dbReference>
<dbReference type="EMBL" id="BX571660">
    <property type="protein sequence ID" value="CAE10198.1"/>
    <property type="molecule type" value="Genomic_DNA"/>
</dbReference>
<dbReference type="Proteomes" id="UP000000422">
    <property type="component" value="Chromosome"/>
</dbReference>
<dbReference type="PANTHER" id="PTHR13696">
    <property type="entry name" value="P-LOOP CONTAINING NUCLEOSIDE TRIPHOSPHATE HYDROLASE"/>
    <property type="match status" value="1"/>
</dbReference>
<dbReference type="PANTHER" id="PTHR13696:SF96">
    <property type="entry name" value="COBQ_COBB_MIND_PARA NUCLEOTIDE BINDING DOMAIN-CONTAINING PROTEIN"/>
    <property type="match status" value="1"/>
</dbReference>
<evidence type="ECO:0000313" key="3">
    <source>
        <dbReference type="Proteomes" id="UP000000422"/>
    </source>
</evidence>
<evidence type="ECO:0000259" key="1">
    <source>
        <dbReference type="Pfam" id="PF01656"/>
    </source>
</evidence>
<dbReference type="RefSeq" id="WP_011138990.1">
    <property type="nucleotide sequence ID" value="NC_005090.1"/>
</dbReference>
<dbReference type="SUPFAM" id="SSF52540">
    <property type="entry name" value="P-loop containing nucleoside triphosphate hydrolases"/>
    <property type="match status" value="1"/>
</dbReference>
<evidence type="ECO:0000313" key="2">
    <source>
        <dbReference type="EMBL" id="CAE10198.1"/>
    </source>
</evidence>
<keyword evidence="3" id="KW-1185">Reference proteome</keyword>
<dbReference type="AlphaFoldDB" id="Q7M991"/>
<dbReference type="Pfam" id="PF01656">
    <property type="entry name" value="CbiA"/>
    <property type="match status" value="1"/>
</dbReference>
<dbReference type="PIRSF" id="PIRSF009320">
    <property type="entry name" value="Nuc_binding_HP_1000"/>
    <property type="match status" value="1"/>
</dbReference>
<accession>Q7M991</accession>
<feature type="domain" description="CobQ/CobB/MinD/ParA nucleotide binding" evidence="1">
    <location>
        <begin position="3"/>
        <end position="144"/>
    </location>
</feature>
<dbReference type="Gene3D" id="3.40.50.300">
    <property type="entry name" value="P-loop containing nucleotide triphosphate hydrolases"/>
    <property type="match status" value="1"/>
</dbReference>
<organism evidence="3">
    <name type="scientific">Wolinella succinogenes (strain ATCC 29543 / DSM 1740 / CCUG 13145 / JCM 31913 / LMG 7466 / NCTC 11488 / FDC 602W)</name>
    <name type="common">Vibrio succinogenes</name>
    <dbReference type="NCBI Taxonomy" id="273121"/>
    <lineage>
        <taxon>Bacteria</taxon>
        <taxon>Pseudomonadati</taxon>
        <taxon>Campylobacterota</taxon>
        <taxon>Epsilonproteobacteria</taxon>
        <taxon>Campylobacterales</taxon>
        <taxon>Helicobacteraceae</taxon>
        <taxon>Wolinella</taxon>
    </lineage>
</organism>
<dbReference type="eggNOG" id="COG1192">
    <property type="taxonomic scope" value="Bacteria"/>
</dbReference>
<proteinExistence type="predicted"/>
<dbReference type="STRING" id="273121.WS1105"/>
<dbReference type="HOGENOM" id="CLU_037612_5_3_7"/>
<reference evidence="2 3" key="1">
    <citation type="journal article" date="2003" name="Proc. Natl. Acad. Sci. U.S.A.">
        <title>Complete genome sequence and analysis of Wolinella succinogenes.</title>
        <authorList>
            <person name="Baar C."/>
            <person name="Eppinger M."/>
            <person name="Raddatz G."/>
            <person name="Simon JM."/>
            <person name="Lanz C."/>
            <person name="Klimmek O."/>
            <person name="Nandakumar R."/>
            <person name="Gross R."/>
            <person name="Rosinus A."/>
            <person name="Keller H."/>
            <person name="Jagtap P."/>
            <person name="Linke B."/>
            <person name="Meyer F."/>
            <person name="Lederer H."/>
            <person name="Schuster S.C."/>
        </authorList>
    </citation>
    <scope>NUCLEOTIDE SEQUENCE [LARGE SCALE GENOMIC DNA]</scope>
    <source>
        <strain evidence="3">ATCC 29543 / DSM 1740 / CCUG 13145 / JCM 31913 / LMG 7466 / NCTC 11488 / FDC 602W</strain>
    </source>
</reference>
<dbReference type="CDD" id="cd02042">
    <property type="entry name" value="ParAB_family"/>
    <property type="match status" value="1"/>
</dbReference>
<protein>
    <submittedName>
        <fullName evidence="2">PARA PROTEIN</fullName>
    </submittedName>
</protein>
<gene>
    <name evidence="2" type="ordered locus">WS1105</name>
</gene>
<dbReference type="KEGG" id="wsu:WS1105"/>
<sequence length="224" mass="24160">MVITVATDKGGSGKTTIAINLAAMLALSGDNVLVIDADPQASCSVFGNIRSEAGIEPIFSLISKTGPSLGDEIKRLKKLYDAIVIDTGGRDSVETRKALLGSDIVIIPVVPSQLDIAVFESMIRRFEEAKDFNESLQAIVVVSKAAPNPFLDKEVKLAREFVLALEKDGIFLSRGTLFERQIYKKAIFEGMSISEMPDGAKASSDFGIFFEDVLTLGQSLIKGR</sequence>
<name>Q7M991_WOLSU</name>
<dbReference type="InterPro" id="IPR027417">
    <property type="entry name" value="P-loop_NTPase"/>
</dbReference>